<feature type="transmembrane region" description="Helical" evidence="1">
    <location>
        <begin position="196"/>
        <end position="214"/>
    </location>
</feature>
<feature type="transmembrane region" description="Helical" evidence="1">
    <location>
        <begin position="12"/>
        <end position="34"/>
    </location>
</feature>
<sequence length="319" mass="35504">MADSKGEAGAKYNIYNTIVYGLVFFLLFLLINELLESWSIEIDERFVIFAVPLVVLGGVSRVLEDADVFEPPIQYLFISPLIYGIITLYALVVISLGKWLSESDLPSLTKGQGLVALAIGGYGLWGYFVPGDWIQLSSWSLIVLATCALTAEYYRGQPLRDPIMFFGIATTLLLVLTFLTLARAPVKNPEMIGNTLLIASLLTFAVWFLSGVLFDVRLNTLYLMLYFSHFFDGTATFLGIEEYGYVEKHVLPTGFINYFGTAAIMLPLKFLVVTGVILAIENEESKEQQQQMVNLLLLFLLTLGLAPGTRDVLRIMFGT</sequence>
<dbReference type="InterPro" id="IPR002749">
    <property type="entry name" value="DUF63"/>
</dbReference>
<dbReference type="EMBL" id="UINC01039838">
    <property type="protein sequence ID" value="SVB38897.1"/>
    <property type="molecule type" value="Genomic_DNA"/>
</dbReference>
<feature type="transmembrane region" description="Helical" evidence="1">
    <location>
        <begin position="292"/>
        <end position="309"/>
    </location>
</feature>
<protein>
    <recommendedName>
        <fullName evidence="3">DUF63 domain-containing protein</fullName>
    </recommendedName>
</protein>
<keyword evidence="1" id="KW-1133">Transmembrane helix</keyword>
<feature type="transmembrane region" description="Helical" evidence="1">
    <location>
        <begin position="108"/>
        <end position="127"/>
    </location>
</feature>
<feature type="transmembrane region" description="Helical" evidence="1">
    <location>
        <begin position="46"/>
        <end position="63"/>
    </location>
</feature>
<gene>
    <name evidence="2" type="ORF">METZ01_LOCUS191751</name>
</gene>
<reference evidence="2" key="1">
    <citation type="submission" date="2018-05" db="EMBL/GenBank/DDBJ databases">
        <authorList>
            <person name="Lanie J.A."/>
            <person name="Ng W.-L."/>
            <person name="Kazmierczak K.M."/>
            <person name="Andrzejewski T.M."/>
            <person name="Davidsen T.M."/>
            <person name="Wayne K.J."/>
            <person name="Tettelin H."/>
            <person name="Glass J.I."/>
            <person name="Rusch D."/>
            <person name="Podicherti R."/>
            <person name="Tsui H.-C.T."/>
            <person name="Winkler M.E."/>
        </authorList>
    </citation>
    <scope>NUCLEOTIDE SEQUENCE</scope>
</reference>
<evidence type="ECO:0000313" key="2">
    <source>
        <dbReference type="EMBL" id="SVB38897.1"/>
    </source>
</evidence>
<dbReference type="AlphaFoldDB" id="A0A382DMQ6"/>
<accession>A0A382DMQ6</accession>
<feature type="transmembrane region" description="Helical" evidence="1">
    <location>
        <begin position="75"/>
        <end position="96"/>
    </location>
</feature>
<feature type="transmembrane region" description="Helical" evidence="1">
    <location>
        <begin position="133"/>
        <end position="151"/>
    </location>
</feature>
<keyword evidence="1" id="KW-0812">Transmembrane</keyword>
<evidence type="ECO:0008006" key="3">
    <source>
        <dbReference type="Google" id="ProtNLM"/>
    </source>
</evidence>
<evidence type="ECO:0000256" key="1">
    <source>
        <dbReference type="SAM" id="Phobius"/>
    </source>
</evidence>
<keyword evidence="1" id="KW-0472">Membrane</keyword>
<dbReference type="PANTHER" id="PTHR40700">
    <property type="entry name" value="HYPOTHETICAL MEMBRANE PROTEIN, CONSERVED, DUF63 FAMILY"/>
    <property type="match status" value="1"/>
</dbReference>
<dbReference type="Pfam" id="PF01889">
    <property type="entry name" value="DUF63"/>
    <property type="match status" value="2"/>
</dbReference>
<dbReference type="PANTHER" id="PTHR40700:SF1">
    <property type="entry name" value="DUF63 DOMAIN-CONTAINING PROTEIN"/>
    <property type="match status" value="1"/>
</dbReference>
<feature type="transmembrane region" description="Helical" evidence="1">
    <location>
        <begin position="255"/>
        <end position="280"/>
    </location>
</feature>
<name>A0A382DMQ6_9ZZZZ</name>
<proteinExistence type="predicted"/>
<organism evidence="2">
    <name type="scientific">marine metagenome</name>
    <dbReference type="NCBI Taxonomy" id="408172"/>
    <lineage>
        <taxon>unclassified sequences</taxon>
        <taxon>metagenomes</taxon>
        <taxon>ecological metagenomes</taxon>
    </lineage>
</organism>
<feature type="transmembrane region" description="Helical" evidence="1">
    <location>
        <begin position="163"/>
        <end position="184"/>
    </location>
</feature>